<feature type="coiled-coil region" evidence="1">
    <location>
        <begin position="126"/>
        <end position="153"/>
    </location>
</feature>
<keyword evidence="2" id="KW-0472">Membrane</keyword>
<keyword evidence="1" id="KW-0175">Coiled coil</keyword>
<keyword evidence="2" id="KW-0812">Transmembrane</keyword>
<evidence type="ECO:0000256" key="2">
    <source>
        <dbReference type="SAM" id="Phobius"/>
    </source>
</evidence>
<name>A0A1M5ET53_9BACT</name>
<evidence type="ECO:0000313" key="4">
    <source>
        <dbReference type="Proteomes" id="UP000184164"/>
    </source>
</evidence>
<evidence type="ECO:0000256" key="1">
    <source>
        <dbReference type="SAM" id="Coils"/>
    </source>
</evidence>
<evidence type="ECO:0000313" key="3">
    <source>
        <dbReference type="EMBL" id="SHF82473.1"/>
    </source>
</evidence>
<feature type="transmembrane region" description="Helical" evidence="2">
    <location>
        <begin position="153"/>
        <end position="171"/>
    </location>
</feature>
<dbReference type="EMBL" id="FQUM01000010">
    <property type="protein sequence ID" value="SHF82473.1"/>
    <property type="molecule type" value="Genomic_DNA"/>
</dbReference>
<proteinExistence type="predicted"/>
<reference evidence="4" key="1">
    <citation type="submission" date="2016-11" db="EMBL/GenBank/DDBJ databases">
        <authorList>
            <person name="Varghese N."/>
            <person name="Submissions S."/>
        </authorList>
    </citation>
    <scope>NUCLEOTIDE SEQUENCE [LARGE SCALE GENOMIC DNA]</scope>
    <source>
        <strain evidence="4">DSM 26910</strain>
    </source>
</reference>
<sequence length="172" mass="20191">MIYFIKIFASKIVFNQQQVEYLNKTFAERNKFLIFRLILLNQKSMNPDQQKIALKVIYYLKKRGGISNLNDIIKNVKELEKDYNKIPIMEGLKDYELIANTNSSSTSYRLSAKGHEFETWDKFFFEKSLEIKLAKSNIEANELQKRYSNFNKTFLILNAVFAAINILIAILL</sequence>
<dbReference type="STRING" id="1484053.SAMN05444274_11016"/>
<organism evidence="3 4">
    <name type="scientific">Mariniphaga anaerophila</name>
    <dbReference type="NCBI Taxonomy" id="1484053"/>
    <lineage>
        <taxon>Bacteria</taxon>
        <taxon>Pseudomonadati</taxon>
        <taxon>Bacteroidota</taxon>
        <taxon>Bacteroidia</taxon>
        <taxon>Marinilabiliales</taxon>
        <taxon>Prolixibacteraceae</taxon>
        <taxon>Mariniphaga</taxon>
    </lineage>
</organism>
<keyword evidence="4" id="KW-1185">Reference proteome</keyword>
<gene>
    <name evidence="3" type="ORF">SAMN05444274_11016</name>
</gene>
<dbReference type="AlphaFoldDB" id="A0A1M5ET53"/>
<accession>A0A1M5ET53</accession>
<dbReference type="Proteomes" id="UP000184164">
    <property type="component" value="Unassembled WGS sequence"/>
</dbReference>
<protein>
    <submittedName>
        <fullName evidence="3">Uncharacterized protein</fullName>
    </submittedName>
</protein>
<keyword evidence="2" id="KW-1133">Transmembrane helix</keyword>